<keyword evidence="1" id="KW-0472">Membrane</keyword>
<sequence length="589" mass="65649">MLVGLLIATLKFGIGFLLAIIIGIVSGKNKKKVIRNSVRLSVVYLILSFVYVYFALPAQSLSSLIFNNIISFLIGMIFVLFMTGTTANVSSSKGKRGTQVSFNSPKIVRNSMLAANLLALAYFVFVPVARILSTDEIYETISVKKVTETEELKSTKETPIAMSTKSARNKMQKMMSSVPNYSAYELGTTTAQMIDGEYVYVSALEYRSVWKWNRFKSVPGYFKISATNINAQPEFVEKEMKYVPSGYLWQDAERKIYSKSSNLARTGVVNLEIGEDGTPYYVQTLYKEYGISGKKRYDKFQTAVLNTITGETNIYDLKDVPKEIDAPITSSVASSMNSYYGKYGKGWWNSLFAKDDVKQPTSNGIYSSGAVTPLMSKNGELLYFTDFTSDDEKQDSALGYSLINARTGTMEFYRDKKGMMDSDGAIQIAEKIYPEKKWEAKMPILYNIEGMPTWIVSLLDTNGIFKGYVYISATDSDILVDGDDAEKTLQAFKVKLSLKGSNNKNTSKSDAKSVSGKVKRVNKIVIDGTETVSFMLENDPQVYTISTSNNVYSMFLKEGDQVSFEASISSDNPMTTIDDIKIEEVTPVK</sequence>
<proteinExistence type="predicted"/>
<evidence type="ECO:0000313" key="2">
    <source>
        <dbReference type="EMBL" id="QIL48909.1"/>
    </source>
</evidence>
<name>A0A6G8AVB2_9ENTE</name>
<protein>
    <submittedName>
        <fullName evidence="2">MFS transporter</fullName>
    </submittedName>
</protein>
<evidence type="ECO:0000256" key="1">
    <source>
        <dbReference type="SAM" id="Phobius"/>
    </source>
</evidence>
<keyword evidence="3" id="KW-1185">Reference proteome</keyword>
<gene>
    <name evidence="2" type="ORF">G7082_10535</name>
</gene>
<feature type="transmembrane region" description="Helical" evidence="1">
    <location>
        <begin position="68"/>
        <end position="90"/>
    </location>
</feature>
<evidence type="ECO:0000313" key="3">
    <source>
        <dbReference type="Proteomes" id="UP000501747"/>
    </source>
</evidence>
<reference evidence="2 3" key="1">
    <citation type="submission" date="2020-03" db="EMBL/GenBank/DDBJ databases">
        <title>Vagococcus sp. nov., isolated from beetles.</title>
        <authorList>
            <person name="Hyun D.-W."/>
            <person name="Bae J.-W."/>
        </authorList>
    </citation>
    <scope>NUCLEOTIDE SEQUENCE [LARGE SCALE GENOMIC DNA]</scope>
    <source>
        <strain evidence="2 3">HDW17B</strain>
    </source>
</reference>
<keyword evidence="1" id="KW-0812">Transmembrane</keyword>
<feature type="transmembrane region" description="Helical" evidence="1">
    <location>
        <begin position="111"/>
        <end position="132"/>
    </location>
</feature>
<feature type="transmembrane region" description="Helical" evidence="1">
    <location>
        <begin position="6"/>
        <end position="25"/>
    </location>
</feature>
<dbReference type="KEGG" id="vhy:G7082_10535"/>
<dbReference type="RefSeq" id="WP_166035041.1">
    <property type="nucleotide sequence ID" value="NZ_CP049887.1"/>
</dbReference>
<organism evidence="2 3">
    <name type="scientific">Vagococcus hydrophili</name>
    <dbReference type="NCBI Taxonomy" id="2714947"/>
    <lineage>
        <taxon>Bacteria</taxon>
        <taxon>Bacillati</taxon>
        <taxon>Bacillota</taxon>
        <taxon>Bacilli</taxon>
        <taxon>Lactobacillales</taxon>
        <taxon>Enterococcaceae</taxon>
        <taxon>Vagococcus</taxon>
    </lineage>
</organism>
<dbReference type="AlphaFoldDB" id="A0A6G8AVB2"/>
<accession>A0A6G8AVB2</accession>
<dbReference type="EMBL" id="CP049887">
    <property type="protein sequence ID" value="QIL48909.1"/>
    <property type="molecule type" value="Genomic_DNA"/>
</dbReference>
<keyword evidence="1" id="KW-1133">Transmembrane helix</keyword>
<dbReference type="Proteomes" id="UP000501747">
    <property type="component" value="Chromosome"/>
</dbReference>
<feature type="transmembrane region" description="Helical" evidence="1">
    <location>
        <begin position="37"/>
        <end position="56"/>
    </location>
</feature>